<dbReference type="RefSeq" id="WP_220200972.1">
    <property type="nucleotide sequence ID" value="NZ_BNJK01000001.1"/>
</dbReference>
<reference evidence="1" key="1">
    <citation type="submission" date="2020-10" db="EMBL/GenBank/DDBJ databases">
        <title>Taxonomic study of unclassified bacteria belonging to the class Ktedonobacteria.</title>
        <authorList>
            <person name="Yabe S."/>
            <person name="Wang C.M."/>
            <person name="Zheng Y."/>
            <person name="Sakai Y."/>
            <person name="Cavaletti L."/>
            <person name="Monciardini P."/>
            <person name="Donadio S."/>
        </authorList>
    </citation>
    <scope>NUCLEOTIDE SEQUENCE</scope>
    <source>
        <strain evidence="1">ID150040</strain>
    </source>
</reference>
<evidence type="ECO:0000313" key="1">
    <source>
        <dbReference type="EMBL" id="GHO89954.1"/>
    </source>
</evidence>
<accession>A0A8J3I713</accession>
<dbReference type="Proteomes" id="UP000597444">
    <property type="component" value="Unassembled WGS sequence"/>
</dbReference>
<dbReference type="Gene3D" id="3.40.50.300">
    <property type="entry name" value="P-loop containing nucleotide triphosphate hydrolases"/>
    <property type="match status" value="1"/>
</dbReference>
<proteinExistence type="predicted"/>
<name>A0A8J3I713_9CHLR</name>
<gene>
    <name evidence="1" type="ORF">KSF_000020</name>
</gene>
<organism evidence="1 2">
    <name type="scientific">Reticulibacter mediterranei</name>
    <dbReference type="NCBI Taxonomy" id="2778369"/>
    <lineage>
        <taxon>Bacteria</taxon>
        <taxon>Bacillati</taxon>
        <taxon>Chloroflexota</taxon>
        <taxon>Ktedonobacteria</taxon>
        <taxon>Ktedonobacterales</taxon>
        <taxon>Reticulibacteraceae</taxon>
        <taxon>Reticulibacter</taxon>
    </lineage>
</organism>
<sequence length="118" mass="13476">MTNLRYIHHAVNPPVGGERPSLDTEPAYIDLVTFELPGNVHSYTLRFHLERWSDYYLDRRVHTSTLKRADGVIFVVDSQARKLQDNIACWNELQELLGCLKKDVAKVPLVMHGISATC</sequence>
<dbReference type="EMBL" id="BNJK01000001">
    <property type="protein sequence ID" value="GHO89954.1"/>
    <property type="molecule type" value="Genomic_DNA"/>
</dbReference>
<keyword evidence="2" id="KW-1185">Reference proteome</keyword>
<dbReference type="AlphaFoldDB" id="A0A8J3I713"/>
<protein>
    <submittedName>
        <fullName evidence="1">Uncharacterized protein</fullName>
    </submittedName>
</protein>
<dbReference type="InterPro" id="IPR027417">
    <property type="entry name" value="P-loop_NTPase"/>
</dbReference>
<evidence type="ECO:0000313" key="2">
    <source>
        <dbReference type="Proteomes" id="UP000597444"/>
    </source>
</evidence>
<comment type="caution">
    <text evidence="1">The sequence shown here is derived from an EMBL/GenBank/DDBJ whole genome shotgun (WGS) entry which is preliminary data.</text>
</comment>